<dbReference type="GeneID" id="57609199"/>
<evidence type="ECO:0000313" key="2">
    <source>
        <dbReference type="Proteomes" id="UP000199467"/>
    </source>
</evidence>
<evidence type="ECO:0000313" key="1">
    <source>
        <dbReference type="EMBL" id="SDC81530.1"/>
    </source>
</evidence>
<dbReference type="AlphaFoldDB" id="A0A1G6PMU7"/>
<accession>A0A1G6PMU7</accession>
<dbReference type="Proteomes" id="UP000199467">
    <property type="component" value="Unassembled WGS sequence"/>
</dbReference>
<sequence length="241" mass="27358">MDDDRLRDLSERLSILLDKQQPVRAGGRGEERVREYGRFMALVEAYSQWRYENPVKSLVIRLISGGASCAALLLTLWWVAGTGVGEATGLQSLRTKATNVYYAILWSTRGDVDAALVAQMAPQRFPGTIEQVIDGVLVVSYYEAGKQYRRLVKPANVIMTDKKGFELWAKQYLLKGVTFDFYIPLEEIKGHKVWAAVIWYRKTPVNVELVERSLGYPEKNPPTAVVNQVFSQYYWNLARGS</sequence>
<protein>
    <submittedName>
        <fullName evidence="1">Uncharacterized protein</fullName>
    </submittedName>
</protein>
<keyword evidence="2" id="KW-1185">Reference proteome</keyword>
<gene>
    <name evidence="1" type="ORF">SAMN05216576_1073</name>
</gene>
<dbReference type="RefSeq" id="WP_017362157.1">
    <property type="nucleotide sequence ID" value="NZ_FMZQ01000007.1"/>
</dbReference>
<dbReference type="EMBL" id="FMZQ01000007">
    <property type="protein sequence ID" value="SDC81530.1"/>
    <property type="molecule type" value="Genomic_DNA"/>
</dbReference>
<name>A0A1G6PMU7_9GAMM</name>
<proteinExistence type="predicted"/>
<organism evidence="1 2">
    <name type="scientific">Ectopseudomonas chengduensis</name>
    <dbReference type="NCBI Taxonomy" id="489632"/>
    <lineage>
        <taxon>Bacteria</taxon>
        <taxon>Pseudomonadati</taxon>
        <taxon>Pseudomonadota</taxon>
        <taxon>Gammaproteobacteria</taxon>
        <taxon>Pseudomonadales</taxon>
        <taxon>Pseudomonadaceae</taxon>
        <taxon>Ectopseudomonas</taxon>
    </lineage>
</organism>
<reference evidence="2" key="1">
    <citation type="submission" date="2016-10" db="EMBL/GenBank/DDBJ databases">
        <authorList>
            <person name="Varghese N."/>
            <person name="Submissions S."/>
        </authorList>
    </citation>
    <scope>NUCLEOTIDE SEQUENCE [LARGE SCALE GENOMIC DNA]</scope>
    <source>
        <strain evidence="2">DSM 26382</strain>
    </source>
</reference>